<evidence type="ECO:0000313" key="2">
    <source>
        <dbReference type="EMBL" id="KFX71382.1"/>
    </source>
</evidence>
<keyword evidence="3" id="KW-1185">Reference proteome</keyword>
<dbReference type="AlphaFoldDB" id="A0A0A1YNA6"/>
<feature type="signal peptide" evidence="1">
    <location>
        <begin position="1"/>
        <end position="17"/>
    </location>
</feature>
<gene>
    <name evidence="2" type="ORF">TMS3_0105500</name>
</gene>
<keyword evidence="2" id="KW-0449">Lipoprotein</keyword>
<proteinExistence type="predicted"/>
<accession>A0A0A1YNA6</accession>
<organism evidence="2 3">
    <name type="scientific">Pseudomonas taeanensis MS-3</name>
    <dbReference type="NCBI Taxonomy" id="1395571"/>
    <lineage>
        <taxon>Bacteria</taxon>
        <taxon>Pseudomonadati</taxon>
        <taxon>Pseudomonadota</taxon>
        <taxon>Gammaproteobacteria</taxon>
        <taxon>Pseudomonadales</taxon>
        <taxon>Pseudomonadaceae</taxon>
        <taxon>Pseudomonas</taxon>
    </lineage>
</organism>
<dbReference type="eggNOG" id="ENOG50333CJ">
    <property type="taxonomic scope" value="Bacteria"/>
</dbReference>
<dbReference type="RefSeq" id="WP_025164224.1">
    <property type="nucleotide sequence ID" value="NZ_AWSQ01000001.1"/>
</dbReference>
<evidence type="ECO:0000256" key="1">
    <source>
        <dbReference type="SAM" id="SignalP"/>
    </source>
</evidence>
<dbReference type="PROSITE" id="PS51257">
    <property type="entry name" value="PROKAR_LIPOPROTEIN"/>
    <property type="match status" value="1"/>
</dbReference>
<dbReference type="InterPro" id="IPR021675">
    <property type="entry name" value="DUF3261"/>
</dbReference>
<reference evidence="2 3" key="1">
    <citation type="journal article" date="2014" name="Genome Announc.">
        <title>Draft Genome Sequence of Petroleum Oil-Degrading Marine Bacterium Pseudomonas taeanensis Strain MS-3, Isolated from a Crude Oil-Contaminated Seashore.</title>
        <authorList>
            <person name="Lee S.Y."/>
            <person name="Kim S.H."/>
            <person name="Lee D.G."/>
            <person name="Shin S."/>
            <person name="Yun S.H."/>
            <person name="Choi C.W."/>
            <person name="Chung Y.H."/>
            <person name="Choi J.S."/>
            <person name="Kahng H.Y."/>
            <person name="Kim S.I."/>
        </authorList>
    </citation>
    <scope>NUCLEOTIDE SEQUENCE [LARGE SCALE GENOMIC DNA]</scope>
    <source>
        <strain evidence="2 3">MS-3</strain>
    </source>
</reference>
<dbReference type="EMBL" id="AWSQ01000001">
    <property type="protein sequence ID" value="KFX71382.1"/>
    <property type="molecule type" value="Genomic_DNA"/>
</dbReference>
<comment type="caution">
    <text evidence="2">The sequence shown here is derived from an EMBL/GenBank/DDBJ whole genome shotgun (WGS) entry which is preliminary data.</text>
</comment>
<dbReference type="STRING" id="1395571.TMS3_0105500"/>
<dbReference type="Pfam" id="PF11659">
    <property type="entry name" value="DUF3261"/>
    <property type="match status" value="1"/>
</dbReference>
<sequence length="166" mass="18270">MIRATLLGLCLLLGACAARTPLPLAPAQLVTALPLSLHIRREQAGQQQDWLLVLQREDAVLRWSLFDPLGVPLARQQLSAGEWRNDGLLPPNGEARELFAALLFALTPGDALALYYPTDAWRLAADGQRRLNPAWQISYRAPLNFTLNTMRGLSYRVSALAAEEGS</sequence>
<name>A0A0A1YNA6_9PSED</name>
<keyword evidence="1" id="KW-0732">Signal</keyword>
<protein>
    <submittedName>
        <fullName evidence="2">Lipoprotein</fullName>
    </submittedName>
</protein>
<feature type="chain" id="PRO_5001985061" evidence="1">
    <location>
        <begin position="18"/>
        <end position="166"/>
    </location>
</feature>
<evidence type="ECO:0000313" key="3">
    <source>
        <dbReference type="Proteomes" id="UP000030063"/>
    </source>
</evidence>
<dbReference type="Proteomes" id="UP000030063">
    <property type="component" value="Unassembled WGS sequence"/>
</dbReference>
<dbReference type="OrthoDB" id="8685017at2"/>